<sequence length="38" mass="4314">MMMKIFLLTVASNDRGGSVQDLMLLCQGMHQIVNFGQW</sequence>
<organism evidence="1 2">
    <name type="scientific">Streblomastix strix</name>
    <dbReference type="NCBI Taxonomy" id="222440"/>
    <lineage>
        <taxon>Eukaryota</taxon>
        <taxon>Metamonada</taxon>
        <taxon>Preaxostyla</taxon>
        <taxon>Oxymonadida</taxon>
        <taxon>Streblomastigidae</taxon>
        <taxon>Streblomastix</taxon>
    </lineage>
</organism>
<gene>
    <name evidence="1" type="ORF">EZS28_018455</name>
</gene>
<proteinExistence type="predicted"/>
<dbReference type="AlphaFoldDB" id="A0A5J4VTW7"/>
<comment type="caution">
    <text evidence="1">The sequence shown here is derived from an EMBL/GenBank/DDBJ whole genome shotgun (WGS) entry which is preliminary data.</text>
</comment>
<reference evidence="1 2" key="1">
    <citation type="submission" date="2019-03" db="EMBL/GenBank/DDBJ databases">
        <title>Single cell metagenomics reveals metabolic interactions within the superorganism composed of flagellate Streblomastix strix and complex community of Bacteroidetes bacteria on its surface.</title>
        <authorList>
            <person name="Treitli S.C."/>
            <person name="Kolisko M."/>
            <person name="Husnik F."/>
            <person name="Keeling P."/>
            <person name="Hampl V."/>
        </authorList>
    </citation>
    <scope>NUCLEOTIDE SEQUENCE [LARGE SCALE GENOMIC DNA]</scope>
    <source>
        <strain evidence="1">ST1C</strain>
    </source>
</reference>
<dbReference type="Proteomes" id="UP000324800">
    <property type="component" value="Unassembled WGS sequence"/>
</dbReference>
<accession>A0A5J4VTW7</accession>
<feature type="non-terminal residue" evidence="1">
    <location>
        <position position="38"/>
    </location>
</feature>
<evidence type="ECO:0000313" key="2">
    <source>
        <dbReference type="Proteomes" id="UP000324800"/>
    </source>
</evidence>
<dbReference type="EMBL" id="SNRW01004996">
    <property type="protein sequence ID" value="KAA6386017.1"/>
    <property type="molecule type" value="Genomic_DNA"/>
</dbReference>
<name>A0A5J4VTW7_9EUKA</name>
<protein>
    <submittedName>
        <fullName evidence="1">Uncharacterized protein</fullName>
    </submittedName>
</protein>
<evidence type="ECO:0000313" key="1">
    <source>
        <dbReference type="EMBL" id="KAA6386017.1"/>
    </source>
</evidence>